<dbReference type="PROSITE" id="PS51278">
    <property type="entry name" value="GATASE_TYPE_2"/>
    <property type="match status" value="1"/>
</dbReference>
<reference evidence="11 12" key="1">
    <citation type="submission" date="2018-11" db="EMBL/GenBank/DDBJ databases">
        <title>Genomes From Bacteria Associated with the Canine Oral Cavity: a Test Case for Automated Genome-Based Taxonomic Assignment.</title>
        <authorList>
            <person name="Coil D.A."/>
            <person name="Jospin G."/>
            <person name="Darling A.E."/>
            <person name="Wallis C."/>
            <person name="Davis I.J."/>
            <person name="Harris S."/>
            <person name="Eisen J.A."/>
            <person name="Holcombe L.J."/>
            <person name="O'Flynn C."/>
        </authorList>
    </citation>
    <scope>NUCLEOTIDE SEQUENCE [LARGE SCALE GENOMIC DNA]</scope>
    <source>
        <strain evidence="11 12">OH4460_COT-188</strain>
    </source>
</reference>
<feature type="binding site" evidence="7 9">
    <location>
        <position position="353"/>
    </location>
    <ligand>
        <name>Mg(2+)</name>
        <dbReference type="ChEBI" id="CHEBI:18420"/>
    </ligand>
</feature>
<dbReference type="SUPFAM" id="SSF53271">
    <property type="entry name" value="PRTase-like"/>
    <property type="match status" value="1"/>
</dbReference>
<dbReference type="HAMAP" id="MF_01931">
    <property type="entry name" value="PurF"/>
    <property type="match status" value="1"/>
</dbReference>
<dbReference type="GO" id="GO:0004044">
    <property type="term" value="F:amidophosphoribosyltransferase activity"/>
    <property type="evidence" value="ECO:0007669"/>
    <property type="project" value="UniProtKB-UniRule"/>
</dbReference>
<evidence type="ECO:0000256" key="9">
    <source>
        <dbReference type="PIRSR" id="PIRSR000485-2"/>
    </source>
</evidence>
<dbReference type="EC" id="2.4.2.14" evidence="7"/>
<dbReference type="InterPro" id="IPR000836">
    <property type="entry name" value="PRTase_dom"/>
</dbReference>
<dbReference type="NCBIfam" id="TIGR01134">
    <property type="entry name" value="purF"/>
    <property type="match status" value="1"/>
</dbReference>
<evidence type="ECO:0000256" key="7">
    <source>
        <dbReference type="HAMAP-Rule" id="MF_01931"/>
    </source>
</evidence>
<dbReference type="EMBL" id="RQYY01000002">
    <property type="protein sequence ID" value="RRD28299.1"/>
    <property type="molecule type" value="Genomic_DNA"/>
</dbReference>
<accession>A0A3P1V267</accession>
<feature type="domain" description="Glutamine amidotransferase type-2" evidence="10">
    <location>
        <begin position="1"/>
        <end position="229"/>
    </location>
</feature>
<dbReference type="Pfam" id="PF00156">
    <property type="entry name" value="Pribosyltran"/>
    <property type="match status" value="1"/>
</dbReference>
<sequence>MGILALHSKKVRNDLVGIAYYGMYALQHRGQEGAGYTICDSITNREVRIKTVKNVGLVSDVFLVDDFQKYDGNILIAHTRYGSKNTMSIRNCQPIGGESAMGYISLVHNGDLSNKEELKKELLNNGSLFQTSIDTEIILKFLSLYGKYGYKDAVLKTIEKLKGCFVLAMIINDKLIGVRDPEGLRPLCLGKIVEDDMYVLASESCALDAIGAEFIRDIEAGEMIVIDDNGVESIKYKSSTKKASSFEYIYFGRPDSVIDGISVYDFRHKTGRYLYEQNPIEADIVIGVPDSGVAAGIGYAEASGIPYSAALLKNKYVGRTFIAPIQELRERAVKVKLNPIKKLIKGKRVVVIDDSIVRGTTSKKLIDILFEAGAKEVHFRSASPVVIEESYFGVNIDPNNKLMGSYMSIEEIRKVIGATTLDYLSLKNLKKILNGGDDFYMGCFKEDREE</sequence>
<organism evidence="11 12">
    <name type="scientific">Fusobacterium canifelinum</name>
    <dbReference type="NCBI Taxonomy" id="285729"/>
    <lineage>
        <taxon>Bacteria</taxon>
        <taxon>Fusobacteriati</taxon>
        <taxon>Fusobacteriota</taxon>
        <taxon>Fusobacteriia</taxon>
        <taxon>Fusobacteriales</taxon>
        <taxon>Fusobacteriaceae</taxon>
        <taxon>Fusobacterium</taxon>
    </lineage>
</organism>
<evidence type="ECO:0000313" key="11">
    <source>
        <dbReference type="EMBL" id="RRD28299.1"/>
    </source>
</evidence>
<dbReference type="InterPro" id="IPR029057">
    <property type="entry name" value="PRTase-like"/>
</dbReference>
<dbReference type="Gene3D" id="3.40.50.2020">
    <property type="match status" value="1"/>
</dbReference>
<name>A0A3P1V267_9FUSO</name>
<gene>
    <name evidence="7" type="primary">purF</name>
    <name evidence="11" type="ORF">EII27_01360</name>
</gene>
<feature type="binding site" evidence="7 9">
    <location>
        <position position="291"/>
    </location>
    <ligand>
        <name>Mg(2+)</name>
        <dbReference type="ChEBI" id="CHEBI:18420"/>
    </ligand>
</feature>
<dbReference type="GO" id="GO:0009113">
    <property type="term" value="P:purine nucleobase biosynthetic process"/>
    <property type="evidence" value="ECO:0007669"/>
    <property type="project" value="UniProtKB-UniRule"/>
</dbReference>
<dbReference type="RefSeq" id="WP_124795084.1">
    <property type="nucleotide sequence ID" value="NZ_RQYY01000002.1"/>
</dbReference>
<dbReference type="PANTHER" id="PTHR11907">
    <property type="entry name" value="AMIDOPHOSPHORIBOSYLTRANSFERASE"/>
    <property type="match status" value="1"/>
</dbReference>
<dbReference type="PIRSF" id="PIRSF000485">
    <property type="entry name" value="Amd_phspho_trans"/>
    <property type="match status" value="1"/>
</dbReference>
<comment type="function">
    <text evidence="7">Catalyzes the formation of phosphoribosylamine from phosphoribosylpyrophosphate (PRPP) and glutamine.</text>
</comment>
<evidence type="ECO:0000256" key="8">
    <source>
        <dbReference type="PIRNR" id="PIRNR000485"/>
    </source>
</evidence>
<evidence type="ECO:0000259" key="10">
    <source>
        <dbReference type="PROSITE" id="PS51278"/>
    </source>
</evidence>
<dbReference type="UniPathway" id="UPA00074">
    <property type="reaction ID" value="UER00124"/>
</dbReference>
<comment type="catalytic activity">
    <reaction evidence="7 8">
        <text>5-phospho-beta-D-ribosylamine + L-glutamate + diphosphate = 5-phospho-alpha-D-ribose 1-diphosphate + L-glutamine + H2O</text>
        <dbReference type="Rhea" id="RHEA:14905"/>
        <dbReference type="ChEBI" id="CHEBI:15377"/>
        <dbReference type="ChEBI" id="CHEBI:29985"/>
        <dbReference type="ChEBI" id="CHEBI:33019"/>
        <dbReference type="ChEBI" id="CHEBI:58017"/>
        <dbReference type="ChEBI" id="CHEBI:58359"/>
        <dbReference type="ChEBI" id="CHEBI:58681"/>
        <dbReference type="EC" id="2.4.2.14"/>
    </reaction>
</comment>
<dbReference type="SUPFAM" id="SSF56235">
    <property type="entry name" value="N-terminal nucleophile aminohydrolases (Ntn hydrolases)"/>
    <property type="match status" value="1"/>
</dbReference>
<protein>
    <recommendedName>
        <fullName evidence="7">Amidophosphoribosyltransferase</fullName>
        <shortName evidence="7">ATase</shortName>
        <ecNumber evidence="7">2.4.2.14</ecNumber>
    </recommendedName>
    <alternativeName>
        <fullName evidence="7">Glutamine phosphoribosylpyrophosphate amidotransferase</fullName>
        <shortName evidence="7">GPATase</shortName>
    </alternativeName>
</protein>
<dbReference type="OrthoDB" id="9801213at2"/>
<dbReference type="CDD" id="cd06223">
    <property type="entry name" value="PRTases_typeI"/>
    <property type="match status" value="1"/>
</dbReference>
<evidence type="ECO:0000256" key="6">
    <source>
        <dbReference type="ARBA" id="ARBA00022962"/>
    </source>
</evidence>
<comment type="caution">
    <text evidence="7">Lacks conserved residue(s) required for the propagation of feature annotation.</text>
</comment>
<evidence type="ECO:0000313" key="12">
    <source>
        <dbReference type="Proteomes" id="UP000281534"/>
    </source>
</evidence>
<feature type="binding site" evidence="7 9">
    <location>
        <position position="354"/>
    </location>
    <ligand>
        <name>Mg(2+)</name>
        <dbReference type="ChEBI" id="CHEBI:18420"/>
    </ligand>
</feature>
<dbReference type="AlphaFoldDB" id="A0A3P1V267"/>
<keyword evidence="7 9" id="KW-0479">Metal-binding</keyword>
<comment type="caution">
    <text evidence="11">The sequence shown here is derived from an EMBL/GenBank/DDBJ whole genome shotgun (WGS) entry which is preliminary data.</text>
</comment>
<comment type="similarity">
    <text evidence="2 7 8">In the C-terminal section; belongs to the purine/pyrimidine phosphoribosyltransferase family.</text>
</comment>
<comment type="cofactor">
    <cofactor evidence="7 9">
        <name>Mg(2+)</name>
        <dbReference type="ChEBI" id="CHEBI:18420"/>
    </cofactor>
    <text evidence="7 9">Binds 1 Mg(2+) ion per subunit.</text>
</comment>
<comment type="pathway">
    <text evidence="1 7 8">Purine metabolism; IMP biosynthesis via de novo pathway; N(1)-(5-phospho-D-ribosyl)glycinamide from 5-phospho-alpha-D-ribose 1-diphosphate: step 1/2.</text>
</comment>
<keyword evidence="4 7" id="KW-0808">Transferase</keyword>
<dbReference type="CDD" id="cd00715">
    <property type="entry name" value="GPATase_N"/>
    <property type="match status" value="1"/>
</dbReference>
<dbReference type="Gene3D" id="3.60.20.10">
    <property type="entry name" value="Glutamine Phosphoribosylpyrophosphate, subunit 1, domain 1"/>
    <property type="match status" value="1"/>
</dbReference>
<keyword evidence="7 9" id="KW-0460">Magnesium</keyword>
<evidence type="ECO:0000256" key="3">
    <source>
        <dbReference type="ARBA" id="ARBA00022676"/>
    </source>
</evidence>
<evidence type="ECO:0000256" key="5">
    <source>
        <dbReference type="ARBA" id="ARBA00022755"/>
    </source>
</evidence>
<evidence type="ECO:0000256" key="4">
    <source>
        <dbReference type="ARBA" id="ARBA00022679"/>
    </source>
</evidence>
<proteinExistence type="inferred from homology"/>
<evidence type="ECO:0000256" key="2">
    <source>
        <dbReference type="ARBA" id="ARBA00010138"/>
    </source>
</evidence>
<keyword evidence="6 7" id="KW-0315">Glutamine amidotransferase</keyword>
<dbReference type="Proteomes" id="UP000281534">
    <property type="component" value="Unassembled WGS sequence"/>
</dbReference>
<dbReference type="InterPro" id="IPR005854">
    <property type="entry name" value="PurF"/>
</dbReference>
<dbReference type="GO" id="GO:0006189">
    <property type="term" value="P:'de novo' IMP biosynthetic process"/>
    <property type="evidence" value="ECO:0007669"/>
    <property type="project" value="UniProtKB-UniRule"/>
</dbReference>
<evidence type="ECO:0000256" key="1">
    <source>
        <dbReference type="ARBA" id="ARBA00005209"/>
    </source>
</evidence>
<dbReference type="InterPro" id="IPR029055">
    <property type="entry name" value="Ntn_hydrolases_N"/>
</dbReference>
<dbReference type="InterPro" id="IPR035584">
    <property type="entry name" value="PurF_N"/>
</dbReference>
<dbReference type="InterPro" id="IPR017932">
    <property type="entry name" value="GATase_2_dom"/>
</dbReference>
<dbReference type="GO" id="GO:0000287">
    <property type="term" value="F:magnesium ion binding"/>
    <property type="evidence" value="ECO:0007669"/>
    <property type="project" value="UniProtKB-UniRule"/>
</dbReference>
<keyword evidence="3 7" id="KW-0328">Glycosyltransferase</keyword>
<dbReference type="Pfam" id="PF13537">
    <property type="entry name" value="GATase_7"/>
    <property type="match status" value="1"/>
</dbReference>
<keyword evidence="5 7" id="KW-0658">Purine biosynthesis</keyword>